<reference evidence="1" key="1">
    <citation type="submission" date="2023-11" db="EMBL/GenBank/DDBJ databases">
        <title>Identification and selenium tolerance of Delftia acidovorans R3-25.</title>
        <authorList>
            <person name="Zhang S."/>
            <person name="Liu Y."/>
            <person name="Guo Y."/>
        </authorList>
    </citation>
    <scope>NUCLEOTIDE SEQUENCE</scope>
    <source>
        <strain evidence="1">R3-25</strain>
    </source>
</reference>
<comment type="caution">
    <text evidence="1">The sequence shown here is derived from an EMBL/GenBank/DDBJ whole genome shotgun (WGS) entry which is preliminary data.</text>
</comment>
<protein>
    <submittedName>
        <fullName evidence="1">Uncharacterized protein</fullName>
    </submittedName>
</protein>
<organism evidence="1 2">
    <name type="scientific">Delftia acidovorans</name>
    <name type="common">Pseudomonas acidovorans</name>
    <name type="synonym">Comamonas acidovorans</name>
    <dbReference type="NCBI Taxonomy" id="80866"/>
    <lineage>
        <taxon>Bacteria</taxon>
        <taxon>Pseudomonadati</taxon>
        <taxon>Pseudomonadota</taxon>
        <taxon>Betaproteobacteria</taxon>
        <taxon>Burkholderiales</taxon>
        <taxon>Comamonadaceae</taxon>
        <taxon>Delftia</taxon>
    </lineage>
</organism>
<dbReference type="AlphaFoldDB" id="A0AAJ2R0V4"/>
<dbReference type="RefSeq" id="WP_319074439.1">
    <property type="nucleotide sequence ID" value="NZ_JAWWMZ010000006.1"/>
</dbReference>
<gene>
    <name evidence="1" type="ORF">SGN30_17080</name>
</gene>
<accession>A0AAJ2R0V4</accession>
<evidence type="ECO:0000313" key="2">
    <source>
        <dbReference type="Proteomes" id="UP001287445"/>
    </source>
</evidence>
<dbReference type="EMBL" id="JAWWMZ010000006">
    <property type="protein sequence ID" value="MDX4955133.1"/>
    <property type="molecule type" value="Genomic_DNA"/>
</dbReference>
<proteinExistence type="predicted"/>
<sequence>MYYPIAEEELQVVQDCMQQISLLVDLGCGISAVQTTVGTEALLSFLIAQREALQGGC</sequence>
<dbReference type="Proteomes" id="UP001287445">
    <property type="component" value="Unassembled WGS sequence"/>
</dbReference>
<evidence type="ECO:0000313" key="1">
    <source>
        <dbReference type="EMBL" id="MDX4955133.1"/>
    </source>
</evidence>
<name>A0AAJ2R0V4_DELAC</name>